<feature type="domain" description="DUF4283" evidence="3">
    <location>
        <begin position="3"/>
        <end position="44"/>
    </location>
</feature>
<dbReference type="Proteomes" id="UP000554482">
    <property type="component" value="Unassembled WGS sequence"/>
</dbReference>
<keyword evidence="2" id="KW-0812">Transmembrane</keyword>
<evidence type="ECO:0000313" key="4">
    <source>
        <dbReference type="EMBL" id="KAF5199969.1"/>
    </source>
</evidence>
<keyword evidence="5" id="KW-1185">Reference proteome</keyword>
<accession>A0A7J6WRF9</accession>
<evidence type="ECO:0000256" key="1">
    <source>
        <dbReference type="SAM" id="MobiDB-lite"/>
    </source>
</evidence>
<dbReference type="InterPro" id="IPR025558">
    <property type="entry name" value="DUF4283"/>
</dbReference>
<dbReference type="PANTHER" id="PTHR31286">
    <property type="entry name" value="GLYCINE-RICH CELL WALL STRUCTURAL PROTEIN 1.8-LIKE"/>
    <property type="match status" value="1"/>
</dbReference>
<keyword evidence="2" id="KW-1133">Transmembrane helix</keyword>
<feature type="transmembrane region" description="Helical" evidence="2">
    <location>
        <begin position="98"/>
        <end position="119"/>
    </location>
</feature>
<dbReference type="InterPro" id="IPR040256">
    <property type="entry name" value="At4g02000-like"/>
</dbReference>
<proteinExistence type="predicted"/>
<organism evidence="4 5">
    <name type="scientific">Thalictrum thalictroides</name>
    <name type="common">Rue-anemone</name>
    <name type="synonym">Anemone thalictroides</name>
    <dbReference type="NCBI Taxonomy" id="46969"/>
    <lineage>
        <taxon>Eukaryota</taxon>
        <taxon>Viridiplantae</taxon>
        <taxon>Streptophyta</taxon>
        <taxon>Embryophyta</taxon>
        <taxon>Tracheophyta</taxon>
        <taxon>Spermatophyta</taxon>
        <taxon>Magnoliopsida</taxon>
        <taxon>Ranunculales</taxon>
        <taxon>Ranunculaceae</taxon>
        <taxon>Thalictroideae</taxon>
        <taxon>Thalictrum</taxon>
    </lineage>
</organism>
<comment type="caution">
    <text evidence="4">The sequence shown here is derived from an EMBL/GenBank/DDBJ whole genome shotgun (WGS) entry which is preliminary data.</text>
</comment>
<reference evidence="4 5" key="1">
    <citation type="submission" date="2020-06" db="EMBL/GenBank/DDBJ databases">
        <title>Transcriptomic and genomic resources for Thalictrum thalictroides and T. hernandezii: Facilitating candidate gene discovery in an emerging model plant lineage.</title>
        <authorList>
            <person name="Arias T."/>
            <person name="Riano-Pachon D.M."/>
            <person name="Di Stilio V.S."/>
        </authorList>
    </citation>
    <scope>NUCLEOTIDE SEQUENCE [LARGE SCALE GENOMIC DNA]</scope>
    <source>
        <strain evidence="5">cv. WT478/WT964</strain>
        <tissue evidence="4">Leaves</tissue>
    </source>
</reference>
<evidence type="ECO:0000259" key="3">
    <source>
        <dbReference type="Pfam" id="PF14111"/>
    </source>
</evidence>
<dbReference type="AlphaFoldDB" id="A0A7J6WRF9"/>
<evidence type="ECO:0000313" key="5">
    <source>
        <dbReference type="Proteomes" id="UP000554482"/>
    </source>
</evidence>
<gene>
    <name evidence="4" type="ORF">FRX31_010444</name>
</gene>
<protein>
    <recommendedName>
        <fullName evidence="3">DUF4283 domain-containing protein</fullName>
    </recommendedName>
</protein>
<dbReference type="Pfam" id="PF14111">
    <property type="entry name" value="DUF4283"/>
    <property type="match status" value="1"/>
</dbReference>
<keyword evidence="2" id="KW-0472">Membrane</keyword>
<dbReference type="EMBL" id="JABWDY010011243">
    <property type="protein sequence ID" value="KAF5199969.1"/>
    <property type="molecule type" value="Genomic_DNA"/>
</dbReference>
<sequence>MKAYGETMFSFQFRSEEDRKAVLEMGSLHIASQLFILRPWKLFIEAEFNDLKTIPIWVVMKKFPMELWDDEGFGRVASTIGTPMFVDKLTETMAKTSYLVYVWKLTQVALILIMLLCNCPKAKMMKKKKAGDKVWVQTGAMISIDVEEDEMGADKKEETINEEASNPADGDNKQCNEKVAVEDEVEKLGDNEEWETPNKKHTARAATVVECRNNGV</sequence>
<evidence type="ECO:0000256" key="2">
    <source>
        <dbReference type="SAM" id="Phobius"/>
    </source>
</evidence>
<dbReference type="PANTHER" id="PTHR31286:SF180">
    <property type="entry name" value="OS10G0362600 PROTEIN"/>
    <property type="match status" value="1"/>
</dbReference>
<feature type="region of interest" description="Disordered" evidence="1">
    <location>
        <begin position="150"/>
        <end position="176"/>
    </location>
</feature>
<name>A0A7J6WRF9_THATH</name>
<feature type="non-terminal residue" evidence="4">
    <location>
        <position position="1"/>
    </location>
</feature>